<dbReference type="SMART" id="SM00028">
    <property type="entry name" value="TPR"/>
    <property type="match status" value="3"/>
</dbReference>
<keyword evidence="7" id="KW-1185">Reference proteome</keyword>
<feature type="signal peptide" evidence="4">
    <location>
        <begin position="1"/>
        <end position="24"/>
    </location>
</feature>
<dbReference type="PROSITE" id="PS50005">
    <property type="entry name" value="TPR"/>
    <property type="match status" value="2"/>
</dbReference>
<accession>A0ABR8A4W5</accession>
<dbReference type="InterPro" id="IPR050498">
    <property type="entry name" value="Ycf3"/>
</dbReference>
<reference evidence="6 7" key="1">
    <citation type="journal article" date="2020" name="ISME J.">
        <title>Comparative genomics reveals insights into cyanobacterial evolution and habitat adaptation.</title>
        <authorList>
            <person name="Chen M.Y."/>
            <person name="Teng W.K."/>
            <person name="Zhao L."/>
            <person name="Hu C.X."/>
            <person name="Zhou Y.K."/>
            <person name="Han B.P."/>
            <person name="Song L.R."/>
            <person name="Shu W.S."/>
        </authorList>
    </citation>
    <scope>NUCLEOTIDE SEQUENCE [LARGE SCALE GENOMIC DNA]</scope>
    <source>
        <strain evidence="6 7">FACHB-288</strain>
    </source>
</reference>
<organism evidence="6 7">
    <name type="scientific">Calothrix parietina FACHB-288</name>
    <dbReference type="NCBI Taxonomy" id="2692896"/>
    <lineage>
        <taxon>Bacteria</taxon>
        <taxon>Bacillati</taxon>
        <taxon>Cyanobacteriota</taxon>
        <taxon>Cyanophyceae</taxon>
        <taxon>Nostocales</taxon>
        <taxon>Calotrichaceae</taxon>
        <taxon>Calothrix</taxon>
    </lineage>
</organism>
<name>A0ABR8A4W5_9CYAN</name>
<dbReference type="Gene3D" id="1.25.40.10">
    <property type="entry name" value="Tetratricopeptide repeat domain"/>
    <property type="match status" value="1"/>
</dbReference>
<evidence type="ECO:0000313" key="7">
    <source>
        <dbReference type="Proteomes" id="UP000658514"/>
    </source>
</evidence>
<dbReference type="Pfam" id="PF13181">
    <property type="entry name" value="TPR_8"/>
    <property type="match status" value="1"/>
</dbReference>
<evidence type="ECO:0008006" key="8">
    <source>
        <dbReference type="Google" id="ProtNLM"/>
    </source>
</evidence>
<evidence type="ECO:0000256" key="2">
    <source>
        <dbReference type="ARBA" id="ARBA00022803"/>
    </source>
</evidence>
<evidence type="ECO:0000313" key="5">
    <source>
        <dbReference type="EMBL" id="MBD2194158.1"/>
    </source>
</evidence>
<keyword evidence="4" id="KW-0732">Signal</keyword>
<evidence type="ECO:0000256" key="4">
    <source>
        <dbReference type="SAM" id="SignalP"/>
    </source>
</evidence>
<reference evidence="6" key="2">
    <citation type="submission" date="2020-08" db="EMBL/GenBank/DDBJ databases">
        <authorList>
            <person name="Chen M."/>
            <person name="Teng W."/>
            <person name="Zhao L."/>
            <person name="Hu C."/>
            <person name="Zhou Y."/>
            <person name="Han B."/>
            <person name="Song L."/>
            <person name="Shu W."/>
        </authorList>
    </citation>
    <scope>NUCLEOTIDE SEQUENCE</scope>
    <source>
        <strain evidence="6">FACHB-288</strain>
    </source>
</reference>
<dbReference type="SUPFAM" id="SSF48452">
    <property type="entry name" value="TPR-like"/>
    <property type="match status" value="1"/>
</dbReference>
<gene>
    <name evidence="5" type="ORF">H6G24_01440</name>
    <name evidence="6" type="ORF">H6G24_03265</name>
</gene>
<dbReference type="PANTHER" id="PTHR44858">
    <property type="entry name" value="TETRATRICOPEPTIDE REPEAT PROTEIN 6"/>
    <property type="match status" value="1"/>
</dbReference>
<dbReference type="InterPro" id="IPR019734">
    <property type="entry name" value="TPR_rpt"/>
</dbReference>
<comment type="caution">
    <text evidence="6">The sequence shown here is derived from an EMBL/GenBank/DDBJ whole genome shotgun (WGS) entry which is preliminary data.</text>
</comment>
<dbReference type="PANTHER" id="PTHR44858:SF1">
    <property type="entry name" value="UDP-N-ACETYLGLUCOSAMINE--PEPTIDE N-ACETYLGLUCOSAMINYLTRANSFERASE SPINDLY-RELATED"/>
    <property type="match status" value="1"/>
</dbReference>
<protein>
    <recommendedName>
        <fullName evidence="8">Tetratricopeptide repeat protein</fullName>
    </recommendedName>
</protein>
<keyword evidence="1" id="KW-0677">Repeat</keyword>
<dbReference type="InterPro" id="IPR011990">
    <property type="entry name" value="TPR-like_helical_dom_sf"/>
</dbReference>
<dbReference type="EMBL" id="JACJQH010000002">
    <property type="protein sequence ID" value="MBD2194158.1"/>
    <property type="molecule type" value="Genomic_DNA"/>
</dbReference>
<proteinExistence type="predicted"/>
<sequence>MKGLKFAVAIIALATLTHAPKAEATSLFNNPQTAAAKLIAQVPAENNAEASLKRGIERLDKEDYQGAATEFSNVLKIEPNNIYAYVGRGAARMYLNEYQLAKSDFDSALKITPDISLAYYFRGFTNLALKDKAAALADLRQASTLFKQENKLDLAQKADNAIKEIEAS</sequence>
<feature type="chain" id="PRO_5045032027" description="Tetratricopeptide repeat protein" evidence="4">
    <location>
        <begin position="25"/>
        <end position="168"/>
    </location>
</feature>
<feature type="repeat" description="TPR" evidence="3">
    <location>
        <begin position="82"/>
        <end position="115"/>
    </location>
</feature>
<evidence type="ECO:0000313" key="6">
    <source>
        <dbReference type="EMBL" id="MBD2194515.1"/>
    </source>
</evidence>
<keyword evidence="2 3" id="KW-0802">TPR repeat</keyword>
<evidence type="ECO:0000256" key="1">
    <source>
        <dbReference type="ARBA" id="ARBA00022737"/>
    </source>
</evidence>
<dbReference type="Proteomes" id="UP000658514">
    <property type="component" value="Unassembled WGS sequence"/>
</dbReference>
<dbReference type="EMBL" id="JACJQH010000004">
    <property type="protein sequence ID" value="MBD2194515.1"/>
    <property type="molecule type" value="Genomic_DNA"/>
</dbReference>
<dbReference type="RefSeq" id="WP_190538719.1">
    <property type="nucleotide sequence ID" value="NZ_CAWPNO010000051.1"/>
</dbReference>
<feature type="repeat" description="TPR" evidence="3">
    <location>
        <begin position="48"/>
        <end position="81"/>
    </location>
</feature>
<evidence type="ECO:0000256" key="3">
    <source>
        <dbReference type="PROSITE-ProRule" id="PRU00339"/>
    </source>
</evidence>